<evidence type="ECO:0000313" key="2">
    <source>
        <dbReference type="EMBL" id="KAK0623783.1"/>
    </source>
</evidence>
<reference evidence="2" key="1">
    <citation type="submission" date="2023-06" db="EMBL/GenBank/DDBJ databases">
        <title>Genome-scale phylogeny and comparative genomics of the fungal order Sordariales.</title>
        <authorList>
            <consortium name="Lawrence Berkeley National Laboratory"/>
            <person name="Hensen N."/>
            <person name="Bonometti L."/>
            <person name="Westerberg I."/>
            <person name="Brannstrom I.O."/>
            <person name="Guillou S."/>
            <person name="Cros-Aarteil S."/>
            <person name="Calhoun S."/>
            <person name="Haridas S."/>
            <person name="Kuo A."/>
            <person name="Mondo S."/>
            <person name="Pangilinan J."/>
            <person name="Riley R."/>
            <person name="Labutti K."/>
            <person name="Andreopoulos B."/>
            <person name="Lipzen A."/>
            <person name="Chen C."/>
            <person name="Yanf M."/>
            <person name="Daum C."/>
            <person name="Ng V."/>
            <person name="Clum A."/>
            <person name="Steindorff A."/>
            <person name="Ohm R."/>
            <person name="Martin F."/>
            <person name="Silar P."/>
            <person name="Natvig D."/>
            <person name="Lalanne C."/>
            <person name="Gautier V."/>
            <person name="Ament-Velasquez S.L."/>
            <person name="Kruys A."/>
            <person name="Hutchinson M.I."/>
            <person name="Powell A.J."/>
            <person name="Barry K."/>
            <person name="Miller A.N."/>
            <person name="Grigoriev I.V."/>
            <person name="Debuchy R."/>
            <person name="Gladieux P."/>
            <person name="Thoren M.H."/>
            <person name="Johannesson H."/>
        </authorList>
    </citation>
    <scope>NUCLEOTIDE SEQUENCE</scope>
    <source>
        <strain evidence="2">CBS 606.72</strain>
    </source>
</reference>
<evidence type="ECO:0000256" key="1">
    <source>
        <dbReference type="SAM" id="MobiDB-lite"/>
    </source>
</evidence>
<keyword evidence="3" id="KW-1185">Reference proteome</keyword>
<evidence type="ECO:0000313" key="3">
    <source>
        <dbReference type="Proteomes" id="UP001175000"/>
    </source>
</evidence>
<dbReference type="AlphaFoldDB" id="A0AA40C4A8"/>
<comment type="caution">
    <text evidence="2">The sequence shown here is derived from an EMBL/GenBank/DDBJ whole genome shotgun (WGS) entry which is preliminary data.</text>
</comment>
<feature type="compositionally biased region" description="Basic and acidic residues" evidence="1">
    <location>
        <begin position="8"/>
        <end position="19"/>
    </location>
</feature>
<sequence>MCAKRYSHRQEQQPTRELDDTAYGQAAIGEDDQPEPLIIGFQPGSLHVLAADVYRAPKTGSLIKAKPTTVLSASHPEPAWTASDASTTYRLLSKPQGFQPHTLLRQGKFIVERERNNREAPQEAELGVSVTVSGFGVEVSSKGLLPLLKPYQWIDMWRRLLRSMYVCKQILQLREEFKGPANMERLHDIEDELMSTVKYQLGESDYITVITYSKAVHSGTITLFRASLNEEYAVAKLELVARWTEGFLRR</sequence>
<dbReference type="EMBL" id="JAULSU010000003">
    <property type="protein sequence ID" value="KAK0623783.1"/>
    <property type="molecule type" value="Genomic_DNA"/>
</dbReference>
<protein>
    <submittedName>
        <fullName evidence="2">Uncharacterized protein</fullName>
    </submittedName>
</protein>
<dbReference type="Proteomes" id="UP001175000">
    <property type="component" value="Unassembled WGS sequence"/>
</dbReference>
<organism evidence="2 3">
    <name type="scientific">Immersiella caudata</name>
    <dbReference type="NCBI Taxonomy" id="314043"/>
    <lineage>
        <taxon>Eukaryota</taxon>
        <taxon>Fungi</taxon>
        <taxon>Dikarya</taxon>
        <taxon>Ascomycota</taxon>
        <taxon>Pezizomycotina</taxon>
        <taxon>Sordariomycetes</taxon>
        <taxon>Sordariomycetidae</taxon>
        <taxon>Sordariales</taxon>
        <taxon>Lasiosphaeriaceae</taxon>
        <taxon>Immersiella</taxon>
    </lineage>
</organism>
<accession>A0AA40C4A8</accession>
<feature type="region of interest" description="Disordered" evidence="1">
    <location>
        <begin position="1"/>
        <end position="20"/>
    </location>
</feature>
<gene>
    <name evidence="2" type="ORF">B0T14DRAFT_565105</name>
</gene>
<proteinExistence type="predicted"/>
<name>A0AA40C4A8_9PEZI</name>